<comment type="caution">
    <text evidence="3">The sequence shown here is derived from an EMBL/GenBank/DDBJ whole genome shotgun (WGS) entry which is preliminary data.</text>
</comment>
<accession>A0ABS9YYE3</accession>
<reference evidence="3" key="1">
    <citation type="journal article" date="2022" name="ISME J.">
        <title>Identification of active gaseous-alkane degraders at natural gas seeps.</title>
        <authorList>
            <person name="Farhan Ul Haque M."/>
            <person name="Hernandez M."/>
            <person name="Crombie A.T."/>
            <person name="Murrell J.C."/>
        </authorList>
    </citation>
    <scope>NUCLEOTIDE SEQUENCE</scope>
    <source>
        <strain evidence="3">ANDR5</strain>
    </source>
</reference>
<proteinExistence type="inferred from homology"/>
<evidence type="ECO:0000313" key="4">
    <source>
        <dbReference type="Proteomes" id="UP001139068"/>
    </source>
</evidence>
<dbReference type="Proteomes" id="UP001139068">
    <property type="component" value="Unassembled WGS sequence"/>
</dbReference>
<gene>
    <name evidence="3" type="ORF">K9U37_15815</name>
</gene>
<keyword evidence="4" id="KW-1185">Reference proteome</keyword>
<dbReference type="PANTHER" id="PTHR39428">
    <property type="entry name" value="F420H(2)-DEPENDENT QUINONE REDUCTASE RV1261C"/>
    <property type="match status" value="1"/>
</dbReference>
<protein>
    <submittedName>
        <fullName evidence="3">Nitroreductase family deazaflavin-dependent oxidoreductase</fullName>
    </submittedName>
</protein>
<dbReference type="EMBL" id="JAIVFL010000001">
    <property type="protein sequence ID" value="MCI4676256.1"/>
    <property type="molecule type" value="Genomic_DNA"/>
</dbReference>
<comment type="catalytic activity">
    <reaction evidence="2">
        <text>oxidized coenzyme F420-(gamma-L-Glu)(n) + a quinol + H(+) = reduced coenzyme F420-(gamma-L-Glu)(n) + a quinone</text>
        <dbReference type="Rhea" id="RHEA:39663"/>
        <dbReference type="Rhea" id="RHEA-COMP:12939"/>
        <dbReference type="Rhea" id="RHEA-COMP:14378"/>
        <dbReference type="ChEBI" id="CHEBI:15378"/>
        <dbReference type="ChEBI" id="CHEBI:24646"/>
        <dbReference type="ChEBI" id="CHEBI:132124"/>
        <dbReference type="ChEBI" id="CHEBI:133980"/>
        <dbReference type="ChEBI" id="CHEBI:139511"/>
    </reaction>
</comment>
<evidence type="ECO:0000256" key="2">
    <source>
        <dbReference type="ARBA" id="ARBA00049106"/>
    </source>
</evidence>
<dbReference type="InterPro" id="IPR004378">
    <property type="entry name" value="F420H2_quin_Rdtase"/>
</dbReference>
<dbReference type="Pfam" id="PF04075">
    <property type="entry name" value="F420H2_quin_red"/>
    <property type="match status" value="1"/>
</dbReference>
<comment type="similarity">
    <text evidence="1">Belongs to the F420H(2)-dependent quinone reductase family.</text>
</comment>
<dbReference type="NCBIfam" id="TIGR00026">
    <property type="entry name" value="hi_GC_TIGR00026"/>
    <property type="match status" value="1"/>
</dbReference>
<name>A0ABS9YYE3_9MYCO</name>
<organism evidence="3 4">
    <name type="scientific">Candidatus Mycolicibacterium alkanivorans</name>
    <dbReference type="NCBI Taxonomy" id="2954114"/>
    <lineage>
        <taxon>Bacteria</taxon>
        <taxon>Bacillati</taxon>
        <taxon>Actinomycetota</taxon>
        <taxon>Actinomycetes</taxon>
        <taxon>Mycobacteriales</taxon>
        <taxon>Mycobacteriaceae</taxon>
        <taxon>Mycolicibacterium</taxon>
    </lineage>
</organism>
<dbReference type="PANTHER" id="PTHR39428:SF3">
    <property type="entry name" value="DEAZAFLAVIN-DEPENDENT NITROREDUCTASE"/>
    <property type="match status" value="1"/>
</dbReference>
<dbReference type="InterPro" id="IPR012349">
    <property type="entry name" value="Split_barrel_FMN-bd"/>
</dbReference>
<evidence type="ECO:0000313" key="3">
    <source>
        <dbReference type="EMBL" id="MCI4676256.1"/>
    </source>
</evidence>
<dbReference type="Gene3D" id="2.30.110.10">
    <property type="entry name" value="Electron Transport, Fmn-binding Protein, Chain A"/>
    <property type="match status" value="1"/>
</dbReference>
<evidence type="ECO:0000256" key="1">
    <source>
        <dbReference type="ARBA" id="ARBA00008710"/>
    </source>
</evidence>
<dbReference type="RefSeq" id="WP_243072469.1">
    <property type="nucleotide sequence ID" value="NZ_JAIVFL010000001.1"/>
</dbReference>
<sequence length="167" mass="19432">MTIPWRYPADPLRRWLFRLPVAAYRLGMGRLMGGWPITPEVRMGILLMTTVGRTSRRPRTTALEYRERGGRFFLVSAWGRRADWFKNIEHDPHVRVQAGKHRVLCRARALTSAADRDEAFDVWLCSNPRAAARFFRLIGLHLPESADEQRQLFEQFVAVVLEPEWSA</sequence>